<accession>A0A0E0S054</accession>
<dbReference type="AlphaFoldDB" id="A0A098DD41"/>
<evidence type="ECO:0000313" key="3">
    <source>
        <dbReference type="Proteomes" id="UP000070720"/>
    </source>
</evidence>
<evidence type="ECO:0000313" key="1">
    <source>
        <dbReference type="EMBL" id="CEF76879.1"/>
    </source>
</evidence>
<accession>A0A098DD41</accession>
<protein>
    <submittedName>
        <fullName evidence="1">Chromosome 2, complete genome</fullName>
    </submittedName>
</protein>
<evidence type="ECO:0000313" key="2">
    <source>
        <dbReference type="EnsemblFungi" id="CEF76879"/>
    </source>
</evidence>
<dbReference type="Proteomes" id="UP000070720">
    <property type="component" value="Chromosome 2"/>
</dbReference>
<organism evidence="1 3">
    <name type="scientific">Gibberella zeae (strain ATCC MYA-4620 / CBS 123657 / FGSC 9075 / NRRL 31084 / PH-1)</name>
    <name type="common">Wheat head blight fungus</name>
    <name type="synonym">Fusarium graminearum</name>
    <dbReference type="NCBI Taxonomy" id="229533"/>
    <lineage>
        <taxon>Eukaryota</taxon>
        <taxon>Fungi</taxon>
        <taxon>Dikarya</taxon>
        <taxon>Ascomycota</taxon>
        <taxon>Pezizomycotina</taxon>
        <taxon>Sordariomycetes</taxon>
        <taxon>Hypocreomycetidae</taxon>
        <taxon>Hypocreales</taxon>
        <taxon>Nectriaceae</taxon>
        <taxon>Fusarium</taxon>
    </lineage>
</organism>
<reference evidence="2 3" key="1">
    <citation type="journal article" date="2007" name="Science">
        <title>The Fusarium graminearum genome reveals a link between localized polymorphism and pathogen specialization.</title>
        <authorList>
            <person name="Cuomo C.A."/>
            <person name="Gueldener U."/>
            <person name="Xu J.-R."/>
            <person name="Trail F."/>
            <person name="Turgeon B.G."/>
            <person name="Di Pietro A."/>
            <person name="Walton J.D."/>
            <person name="Ma L.-J."/>
            <person name="Baker S.E."/>
            <person name="Rep M."/>
            <person name="Adam G."/>
            <person name="Antoniw J."/>
            <person name="Baldwin T."/>
            <person name="Calvo S.E."/>
            <person name="Chang Y.-L."/>
            <person name="DeCaprio D."/>
            <person name="Gale L.R."/>
            <person name="Gnerre S."/>
            <person name="Goswami R.S."/>
            <person name="Hammond-Kosack K."/>
            <person name="Harris L.J."/>
            <person name="Hilburn K."/>
            <person name="Kennell J.C."/>
            <person name="Kroken S."/>
            <person name="Magnuson J.K."/>
            <person name="Mannhaupt G."/>
            <person name="Mauceli E.W."/>
            <person name="Mewes H.-W."/>
            <person name="Mitterbauer R."/>
            <person name="Muehlbauer G."/>
            <person name="Muensterkoetter M."/>
            <person name="Nelson D."/>
            <person name="O'Donnell K."/>
            <person name="Ouellet T."/>
            <person name="Qi W."/>
            <person name="Quesneville H."/>
            <person name="Roncero M.I.G."/>
            <person name="Seong K.-Y."/>
            <person name="Tetko I.V."/>
            <person name="Urban M."/>
            <person name="Waalwijk C."/>
            <person name="Ward T.J."/>
            <person name="Yao J."/>
            <person name="Birren B.W."/>
            <person name="Kistler H.C."/>
        </authorList>
    </citation>
    <scope>NUCLEOTIDE SEQUENCE [LARGE SCALE GENOMIC DNA]</scope>
    <source>
        <strain evidence="3">ATCC MYA-4620 / CBS 123657 / FGSC 9075 / NRRL 31084 / PH-1</strain>
        <strain evidence="2">PH-1 / ATCC MYA-4620 / FGSC 9075 / NRRL 31084</strain>
    </source>
</reference>
<reference evidence="2" key="4">
    <citation type="submission" date="2017-01" db="UniProtKB">
        <authorList>
            <consortium name="EnsemblFungi"/>
        </authorList>
    </citation>
    <scope>IDENTIFICATION</scope>
    <source>
        <strain evidence="2">PH-1 / ATCC MYA-4620 / FGSC 9075 / NRRL 31084</strain>
    </source>
</reference>
<reference evidence="2 3" key="2">
    <citation type="journal article" date="2010" name="Nature">
        <title>Comparative genomics reveals mobile pathogenicity chromosomes in Fusarium.</title>
        <authorList>
            <person name="Ma L.J."/>
            <person name="van der Does H.C."/>
            <person name="Borkovich K.A."/>
            <person name="Coleman J.J."/>
            <person name="Daboussi M.J."/>
            <person name="Di Pietro A."/>
            <person name="Dufresne M."/>
            <person name="Freitag M."/>
            <person name="Grabherr M."/>
            <person name="Henrissat B."/>
            <person name="Houterman P.M."/>
            <person name="Kang S."/>
            <person name="Shim W.B."/>
            <person name="Woloshuk C."/>
            <person name="Xie X."/>
            <person name="Xu J.R."/>
            <person name="Antoniw J."/>
            <person name="Baker S.E."/>
            <person name="Bluhm B.H."/>
            <person name="Breakspear A."/>
            <person name="Brown D.W."/>
            <person name="Butchko R.A."/>
            <person name="Chapman S."/>
            <person name="Coulson R."/>
            <person name="Coutinho P.M."/>
            <person name="Danchin E.G."/>
            <person name="Diener A."/>
            <person name="Gale L.R."/>
            <person name="Gardiner D.M."/>
            <person name="Goff S."/>
            <person name="Hammond-Kosack K.E."/>
            <person name="Hilburn K."/>
            <person name="Hua-Van A."/>
            <person name="Jonkers W."/>
            <person name="Kazan K."/>
            <person name="Kodira C.D."/>
            <person name="Koehrsen M."/>
            <person name="Kumar L."/>
            <person name="Lee Y.H."/>
            <person name="Li L."/>
            <person name="Manners J.M."/>
            <person name="Miranda-Saavedra D."/>
            <person name="Mukherjee M."/>
            <person name="Park G."/>
            <person name="Park J."/>
            <person name="Park S.Y."/>
            <person name="Proctor R.H."/>
            <person name="Regev A."/>
            <person name="Ruiz-Roldan M.C."/>
            <person name="Sain D."/>
            <person name="Sakthikumar S."/>
            <person name="Sykes S."/>
            <person name="Schwartz D.C."/>
            <person name="Turgeon B.G."/>
            <person name="Wapinski I."/>
            <person name="Yoder O."/>
            <person name="Young S."/>
            <person name="Zeng Q."/>
            <person name="Zhou S."/>
            <person name="Galagan J."/>
            <person name="Cuomo C.A."/>
            <person name="Kistler H.C."/>
            <person name="Rep M."/>
        </authorList>
    </citation>
    <scope>GENOME REANNOTATION</scope>
    <source>
        <strain evidence="3">ATCC MYA-4620 / CBS 123657 / FGSC 9075 / NRRL 31084 / PH-1</strain>
        <strain evidence="2">PH-1 / ATCC MYA-4620 / FGSC 9075 / NRRL 31084</strain>
    </source>
</reference>
<keyword evidence="3" id="KW-1185">Reference proteome</keyword>
<reference evidence="1 3" key="3">
    <citation type="journal article" date="2015" name="BMC Genomics">
        <title>The completed genome sequence of the pathogenic ascomycete fungus Fusarium graminearum.</title>
        <authorList>
            <person name="King R."/>
            <person name="Urban M."/>
            <person name="Hammond-Kosack M.C."/>
            <person name="Hassani-Pak K."/>
            <person name="Hammond-Kosack K.E."/>
        </authorList>
    </citation>
    <scope>NUCLEOTIDE SEQUENCE [LARGE SCALE GENOMIC DNA]</scope>
    <source>
        <strain evidence="3">ATCC MYA-4620 / CBS 123657 / FGSC 9075 / NRRL 31084 / PH-1</strain>
        <strain evidence="1">PH-1</strain>
    </source>
</reference>
<proteinExistence type="predicted"/>
<dbReference type="EMBL" id="HG970333">
    <property type="protein sequence ID" value="CEF76879.1"/>
    <property type="molecule type" value="Genomic_DNA"/>
</dbReference>
<dbReference type="VEuPathDB" id="FungiDB:FGRAMPH1_01G10153"/>
<gene>
    <name evidence="1" type="ORF">FGRAMPH1_01T10153</name>
</gene>
<dbReference type="EnsemblFungi" id="CEF76879">
    <property type="protein sequence ID" value="CEF76879"/>
    <property type="gene ID" value="FGRRES_20134"/>
</dbReference>
<dbReference type="InParanoid" id="A0A098DD41"/>
<sequence length="107" mass="12154">MATKIVGARLVSDQRRVRLLEQEGTAFVSKTGLASKHIENAQKRYEYDTEKYRNNEVVCAGEEWAEAFFGGGEGREEARTWACSSVGMGKWAGRWARVSLAYRFRKT</sequence>
<name>A0A098DD41_GIBZE</name>